<dbReference type="Gramene" id="ERM93487">
    <property type="protein sequence ID" value="ERM93487"/>
    <property type="gene ID" value="AMTR_s00004p00017060"/>
</dbReference>
<protein>
    <recommendedName>
        <fullName evidence="3">DUF1677 family protein</fullName>
    </recommendedName>
</protein>
<dbReference type="InterPro" id="IPR012876">
    <property type="entry name" value="DUF1677_pln"/>
</dbReference>
<dbReference type="EMBL" id="KI397628">
    <property type="protein sequence ID" value="ERM93487.1"/>
    <property type="molecule type" value="Genomic_DNA"/>
</dbReference>
<organism evidence="1 2">
    <name type="scientific">Amborella trichopoda</name>
    <dbReference type="NCBI Taxonomy" id="13333"/>
    <lineage>
        <taxon>Eukaryota</taxon>
        <taxon>Viridiplantae</taxon>
        <taxon>Streptophyta</taxon>
        <taxon>Embryophyta</taxon>
        <taxon>Tracheophyta</taxon>
        <taxon>Spermatophyta</taxon>
        <taxon>Magnoliopsida</taxon>
        <taxon>Amborellales</taxon>
        <taxon>Amborellaceae</taxon>
        <taxon>Amborella</taxon>
    </lineage>
</organism>
<dbReference type="Pfam" id="PF07911">
    <property type="entry name" value="DUF1677"/>
    <property type="match status" value="1"/>
</dbReference>
<dbReference type="AlphaFoldDB" id="W1NDG5"/>
<dbReference type="HOGENOM" id="CLU_085198_3_1_1"/>
<dbReference type="eggNOG" id="ENOG502S279">
    <property type="taxonomic scope" value="Eukaryota"/>
</dbReference>
<dbReference type="OMA" id="MEDCTQD"/>
<evidence type="ECO:0008006" key="3">
    <source>
        <dbReference type="Google" id="ProtNLM"/>
    </source>
</evidence>
<dbReference type="STRING" id="13333.W1NDG5"/>
<name>W1NDG5_AMBTC</name>
<dbReference type="OrthoDB" id="1911663at2759"/>
<evidence type="ECO:0000313" key="1">
    <source>
        <dbReference type="EMBL" id="ERM93487.1"/>
    </source>
</evidence>
<dbReference type="KEGG" id="atr:18421389"/>
<reference evidence="2" key="1">
    <citation type="journal article" date="2013" name="Science">
        <title>The Amborella genome and the evolution of flowering plants.</title>
        <authorList>
            <consortium name="Amborella Genome Project"/>
        </authorList>
    </citation>
    <scope>NUCLEOTIDE SEQUENCE [LARGE SCALE GENOMIC DNA]</scope>
</reference>
<dbReference type="PANTHER" id="PTHR33108:SF2">
    <property type="entry name" value="OS03G0665700 PROTEIN"/>
    <property type="match status" value="1"/>
</dbReference>
<accession>W1NDG5</accession>
<sequence>MEVESVKCECCGLKEDCTQDYITQVREKFNGKWLCGLCAEAVRDETTRSKKPTVDEAIKAHMTFCRKFRGNPAVKVADGMRQMLRRRSGDSSKSLLRSASAS</sequence>
<evidence type="ECO:0000313" key="2">
    <source>
        <dbReference type="Proteomes" id="UP000017836"/>
    </source>
</evidence>
<proteinExistence type="predicted"/>
<dbReference type="PANTHER" id="PTHR33108">
    <property type="entry name" value="OS01G0745000 PROTEIN"/>
    <property type="match status" value="1"/>
</dbReference>
<keyword evidence="2" id="KW-1185">Reference proteome</keyword>
<dbReference type="Proteomes" id="UP000017836">
    <property type="component" value="Unassembled WGS sequence"/>
</dbReference>
<gene>
    <name evidence="1" type="ORF">AMTR_s00004p00017060</name>
</gene>